<dbReference type="EMBL" id="CAXITT010000058">
    <property type="protein sequence ID" value="CAL1529937.1"/>
    <property type="molecule type" value="Genomic_DNA"/>
</dbReference>
<gene>
    <name evidence="8" type="ORF">GSLYS_00004070001</name>
</gene>
<evidence type="ECO:0000256" key="7">
    <source>
        <dbReference type="ARBA" id="ARBA00023211"/>
    </source>
</evidence>
<dbReference type="SUPFAM" id="SSF55811">
    <property type="entry name" value="Nudix"/>
    <property type="match status" value="1"/>
</dbReference>
<comment type="cofactor">
    <cofactor evidence="2">
        <name>Mg(2+)</name>
        <dbReference type="ChEBI" id="CHEBI:18420"/>
    </cofactor>
</comment>
<evidence type="ECO:0000256" key="1">
    <source>
        <dbReference type="ARBA" id="ARBA00001936"/>
    </source>
</evidence>
<organism evidence="8 9">
    <name type="scientific">Lymnaea stagnalis</name>
    <name type="common">Great pond snail</name>
    <name type="synonym">Helix stagnalis</name>
    <dbReference type="NCBI Taxonomy" id="6523"/>
    <lineage>
        <taxon>Eukaryota</taxon>
        <taxon>Metazoa</taxon>
        <taxon>Spiralia</taxon>
        <taxon>Lophotrochozoa</taxon>
        <taxon>Mollusca</taxon>
        <taxon>Gastropoda</taxon>
        <taxon>Heterobranchia</taxon>
        <taxon>Euthyneura</taxon>
        <taxon>Panpulmonata</taxon>
        <taxon>Hygrophila</taxon>
        <taxon>Lymnaeoidea</taxon>
        <taxon>Lymnaeidae</taxon>
        <taxon>Lymnaea</taxon>
    </lineage>
</organism>
<keyword evidence="9" id="KW-1185">Reference proteome</keyword>
<proteinExistence type="inferred from homology"/>
<reference evidence="8 9" key="1">
    <citation type="submission" date="2024-04" db="EMBL/GenBank/DDBJ databases">
        <authorList>
            <consortium name="Genoscope - CEA"/>
            <person name="William W."/>
        </authorList>
    </citation>
    <scope>NUCLEOTIDE SEQUENCE [LARGE SCALE GENOMIC DNA]</scope>
</reference>
<evidence type="ECO:0000256" key="4">
    <source>
        <dbReference type="ARBA" id="ARBA00022723"/>
    </source>
</evidence>
<dbReference type="InterPro" id="IPR015797">
    <property type="entry name" value="NUDIX_hydrolase-like_dom_sf"/>
</dbReference>
<evidence type="ECO:0000256" key="3">
    <source>
        <dbReference type="ARBA" id="ARBA00005582"/>
    </source>
</evidence>
<evidence type="ECO:0000256" key="6">
    <source>
        <dbReference type="ARBA" id="ARBA00022842"/>
    </source>
</evidence>
<dbReference type="GO" id="GO:0005739">
    <property type="term" value="C:mitochondrion"/>
    <property type="evidence" value="ECO:0007669"/>
    <property type="project" value="TreeGrafter"/>
</dbReference>
<evidence type="ECO:0000313" key="9">
    <source>
        <dbReference type="Proteomes" id="UP001497497"/>
    </source>
</evidence>
<keyword evidence="7" id="KW-0464">Manganese</keyword>
<keyword evidence="4" id="KW-0479">Metal-binding</keyword>
<evidence type="ECO:0008006" key="10">
    <source>
        <dbReference type="Google" id="ProtNLM"/>
    </source>
</evidence>
<protein>
    <recommendedName>
        <fullName evidence="10">Nucleoside diphosphate-linked moiety X motif 19</fullName>
    </recommendedName>
</protein>
<name>A0AAV2H9T4_LYMST</name>
<comment type="caution">
    <text evidence="8">The sequence shown here is derived from an EMBL/GenBank/DDBJ whole genome shotgun (WGS) entry which is preliminary data.</text>
</comment>
<dbReference type="PANTHER" id="PTHR12318:SF0">
    <property type="entry name" value="ACYL-COENZYME A DIPHOSPHATASE NUDT19"/>
    <property type="match status" value="1"/>
</dbReference>
<dbReference type="PANTHER" id="PTHR12318">
    <property type="entry name" value="TESTOSTERONE-REGULATED PROTEIN RP2"/>
    <property type="match status" value="1"/>
</dbReference>
<dbReference type="InterPro" id="IPR039121">
    <property type="entry name" value="NUDT19"/>
</dbReference>
<dbReference type="CDD" id="cd18870">
    <property type="entry name" value="NUDIX_AcylCoAdiphos_Nudt19"/>
    <property type="match status" value="1"/>
</dbReference>
<dbReference type="GO" id="GO:0046872">
    <property type="term" value="F:metal ion binding"/>
    <property type="evidence" value="ECO:0007669"/>
    <property type="project" value="UniProtKB-KW"/>
</dbReference>
<evidence type="ECO:0000256" key="2">
    <source>
        <dbReference type="ARBA" id="ARBA00001946"/>
    </source>
</evidence>
<keyword evidence="5" id="KW-0378">Hydrolase</keyword>
<sequence length="411" mass="46306">MAAVLKHWREAATLILVTSTNLTKRGTRLNLTSTSVSKPKMDELNNTNKTMLITEQELFMDNFEVLMLKRSGKSKFMPNVYVFPGGVAVDCDFSSQWLPVFNKLGSDVCQKLFCSISVGSPKAAPMFTRQRDSAFSSLPSEVAFRICAIRETFEESGVLLAQPAQKSLNQIHSQSRSLSPALLHEDANVITQWRERVNKDPNEFLKMCLELDLVPEVWSLYEWSNWLTPTMDTNNNRRFDTAFYICCVDHKPAAAVDSGETVNAVWASPSSLLCAHFKQKGVMAPPQVYELSRLVNLKSASDILILVSEPNRERVERWMPIAAVCQDAKMSIMPGDDLYPQEPVLESQELLTFKQTLAQLSQDYPNQHRIIYGSQSLLQGDLKIKVSIPAKKGHILPDEDVLDKFKMNAQL</sequence>
<accession>A0AAV2H9T4</accession>
<comment type="similarity">
    <text evidence="3">Belongs to the Nudix hydrolase family.</text>
</comment>
<evidence type="ECO:0000256" key="5">
    <source>
        <dbReference type="ARBA" id="ARBA00022801"/>
    </source>
</evidence>
<evidence type="ECO:0000313" key="8">
    <source>
        <dbReference type="EMBL" id="CAL1529937.1"/>
    </source>
</evidence>
<dbReference type="Proteomes" id="UP001497497">
    <property type="component" value="Unassembled WGS sequence"/>
</dbReference>
<keyword evidence="6" id="KW-0460">Magnesium</keyword>
<dbReference type="AlphaFoldDB" id="A0AAV2H9T4"/>
<dbReference type="GO" id="GO:0016818">
    <property type="term" value="F:hydrolase activity, acting on acid anhydrides, in phosphorus-containing anhydrides"/>
    <property type="evidence" value="ECO:0007669"/>
    <property type="project" value="InterPro"/>
</dbReference>
<dbReference type="Gene3D" id="3.90.79.10">
    <property type="entry name" value="Nucleoside Triphosphate Pyrophosphohydrolase"/>
    <property type="match status" value="1"/>
</dbReference>
<comment type="cofactor">
    <cofactor evidence="1">
        <name>Mn(2+)</name>
        <dbReference type="ChEBI" id="CHEBI:29035"/>
    </cofactor>
</comment>